<evidence type="ECO:0000313" key="13">
    <source>
        <dbReference type="EMBL" id="CAH0369086.1"/>
    </source>
</evidence>
<keyword evidence="4 9" id="KW-0436">Ligase</keyword>
<dbReference type="CDD" id="cd01451">
    <property type="entry name" value="vWA_Magnesium_chelatase"/>
    <property type="match status" value="1"/>
</dbReference>
<dbReference type="InterPro" id="IPR002035">
    <property type="entry name" value="VWF_A"/>
</dbReference>
<evidence type="ECO:0000259" key="12">
    <source>
        <dbReference type="PROSITE" id="PS50234"/>
    </source>
</evidence>
<dbReference type="InterPro" id="IPR027417">
    <property type="entry name" value="P-loop_NTPase"/>
</dbReference>
<dbReference type="Proteomes" id="UP000789595">
    <property type="component" value="Unassembled WGS sequence"/>
</dbReference>
<dbReference type="InterPro" id="IPR000523">
    <property type="entry name" value="Mg_chelatse_chII-like_cat_dom"/>
</dbReference>
<keyword evidence="7 9" id="KW-0149">Chlorophyll biosynthesis</keyword>
<accession>A0A8J2X0B4</accession>
<sequence length="767" mass="82831">MARRRIACVLAVASVSAWLAPMSKPAARGIRPQTATMTPEERIAAMDAQEGAAKDVTARSEQDGLPLSMVVGQDSIKTALLLASVNRDMGGVLISGGRGTAKSVMARALHSLLPPIEVVKDSKYNADPENVQEIDSLLRKQLEAMDDGKKVTERLADLDREIIKAPFVQIPLNVMDDMLLGSIDVEESVKQGKSVFQPGLLARAHRGVLYVDDINLLDSEATNILLQVISDGKVIVEREGISVTYACKPLLIATFNPEEGEMRDHLLDRIAVSLSADAAPLDITQRAEAVDSVLTFAAGGEKRAKALDEDMEASDALRSRIIFAREEIGDVTLSRDQLVYLCEEAVRAGCQGHRADIYAAEVARASAALAGRTAVDAEDLKLAVKLAIVPRSSFVADMEEPPDLDMPPPPPPPPPPQDQMDEIDEDQDQDEQQEPPDQEDQEDQEDAPEPEPEEPELPEEFMFDAEGVPIDPELLAFANKQKQGKSGGRGMIFSEDRGRYIKAQLPRGKVRRLAVDATMRASAPYQKPRRERQQANPQKKYMGRKVFIEESDVRSKRMARKAGSLIIFVVDASGSMALNRMQAAKGAALSLLTEAYQSRDQISLIPFQGDAADVLVPPTRSIALTKKRLETMACGGGSPLAHALSMAARTGMNAQKSGDVGKVVVVCIGDGRANVPLDVSLGTAEPLEPGTKPDRQALKDELIDTAKQLGSIPGFSLLMLDTENKFVSTGLAKDIADAAQGRYFKLPKTNEAAIAELTQGAVGAMKA</sequence>
<name>A0A8J2X0B4_9STRA</name>
<keyword evidence="14" id="KW-1185">Reference proteome</keyword>
<keyword evidence="3 9" id="KW-0602">Photosynthesis</keyword>
<evidence type="ECO:0000256" key="2">
    <source>
        <dbReference type="ARBA" id="ARBA00005799"/>
    </source>
</evidence>
<dbReference type="PANTHER" id="PTHR43473">
    <property type="entry name" value="MAGNESIUM-CHELATASE SUBUNIT CHLD, CHLOROPLASTIC"/>
    <property type="match status" value="1"/>
</dbReference>
<feature type="chain" id="PRO_5035220099" description="Mg-protoporphyrin IX chelatase" evidence="11">
    <location>
        <begin position="18"/>
        <end position="767"/>
    </location>
</feature>
<dbReference type="PROSITE" id="PS50234">
    <property type="entry name" value="VWFA"/>
    <property type="match status" value="1"/>
</dbReference>
<dbReference type="Gene3D" id="1.10.8.80">
    <property type="entry name" value="Magnesium chelatase subunit I, C-Terminal domain"/>
    <property type="match status" value="1"/>
</dbReference>
<evidence type="ECO:0000256" key="10">
    <source>
        <dbReference type="SAM" id="MobiDB-lite"/>
    </source>
</evidence>
<comment type="function">
    <text evidence="9">Involved in chlorophyll biosynthesis. Catalyzes the insertion of magnesium ion into protoporphyrin IX to yield Mg-protoporphyrin IX.</text>
</comment>
<dbReference type="NCBIfam" id="TIGR02031">
    <property type="entry name" value="BchD-ChlD"/>
    <property type="match status" value="1"/>
</dbReference>
<dbReference type="Pfam" id="PF13519">
    <property type="entry name" value="VWA_2"/>
    <property type="match status" value="1"/>
</dbReference>
<evidence type="ECO:0000256" key="3">
    <source>
        <dbReference type="ARBA" id="ARBA00022531"/>
    </source>
</evidence>
<reference evidence="13" key="1">
    <citation type="submission" date="2021-11" db="EMBL/GenBank/DDBJ databases">
        <authorList>
            <consortium name="Genoscope - CEA"/>
            <person name="William W."/>
        </authorList>
    </citation>
    <scope>NUCLEOTIDE SEQUENCE</scope>
</reference>
<dbReference type="SUPFAM" id="SSF52540">
    <property type="entry name" value="P-loop containing nucleoside triphosphate hydrolases"/>
    <property type="match status" value="1"/>
</dbReference>
<comment type="caution">
    <text evidence="13">The sequence shown here is derived from an EMBL/GenBank/DDBJ whole genome shotgun (WGS) entry which is preliminary data.</text>
</comment>
<protein>
    <recommendedName>
        <fullName evidence="9">Mg-protoporphyrin IX chelatase</fullName>
        <ecNumber evidence="9">6.6.1.1</ecNumber>
    </recommendedName>
</protein>
<proteinExistence type="inferred from homology"/>
<evidence type="ECO:0000256" key="5">
    <source>
        <dbReference type="ARBA" id="ARBA00022741"/>
    </source>
</evidence>
<dbReference type="Gene3D" id="3.40.50.300">
    <property type="entry name" value="P-loop containing nucleotide triphosphate hydrolases"/>
    <property type="match status" value="1"/>
</dbReference>
<dbReference type="EC" id="6.6.1.1" evidence="9"/>
<feature type="compositionally biased region" description="Acidic residues" evidence="10">
    <location>
        <begin position="419"/>
        <end position="456"/>
    </location>
</feature>
<dbReference type="InterPro" id="IPR011776">
    <property type="entry name" value="Mg_chelatase_ATPase-dsu"/>
</dbReference>
<comment type="subcellular location">
    <subcellularLocation>
        <location evidence="9">Plastid</location>
        <location evidence="9">Chloroplast</location>
    </subcellularLocation>
</comment>
<gene>
    <name evidence="13" type="ORF">PECAL_2P21940</name>
</gene>
<dbReference type="AlphaFoldDB" id="A0A8J2X0B4"/>
<evidence type="ECO:0000256" key="1">
    <source>
        <dbReference type="ARBA" id="ARBA00005173"/>
    </source>
</evidence>
<keyword evidence="5 9" id="KW-0547">Nucleotide-binding</keyword>
<dbReference type="InterPro" id="IPR003593">
    <property type="entry name" value="AAA+_ATPase"/>
</dbReference>
<evidence type="ECO:0000256" key="6">
    <source>
        <dbReference type="ARBA" id="ARBA00022840"/>
    </source>
</evidence>
<evidence type="ECO:0000313" key="14">
    <source>
        <dbReference type="Proteomes" id="UP000789595"/>
    </source>
</evidence>
<evidence type="ECO:0000256" key="9">
    <source>
        <dbReference type="RuleBase" id="RU362087"/>
    </source>
</evidence>
<comment type="pathway">
    <text evidence="1 9">Porphyrin-containing compound metabolism; chlorophyll biosynthesis.</text>
</comment>
<dbReference type="OrthoDB" id="299997at2759"/>
<evidence type="ECO:0000256" key="11">
    <source>
        <dbReference type="SAM" id="SignalP"/>
    </source>
</evidence>
<dbReference type="GO" id="GO:0009507">
    <property type="term" value="C:chloroplast"/>
    <property type="evidence" value="ECO:0007669"/>
    <property type="project" value="UniProtKB-SubCell"/>
</dbReference>
<dbReference type="Gene3D" id="3.40.50.410">
    <property type="entry name" value="von Willebrand factor, type A domain"/>
    <property type="match status" value="1"/>
</dbReference>
<evidence type="ECO:0000256" key="4">
    <source>
        <dbReference type="ARBA" id="ARBA00022598"/>
    </source>
</evidence>
<evidence type="ECO:0000256" key="7">
    <source>
        <dbReference type="ARBA" id="ARBA00023171"/>
    </source>
</evidence>
<dbReference type="SMART" id="SM00382">
    <property type="entry name" value="AAA"/>
    <property type="match status" value="1"/>
</dbReference>
<dbReference type="InterPro" id="IPR041628">
    <property type="entry name" value="ChlI/MoxR_AAA_lid"/>
</dbReference>
<feature type="domain" description="VWFA" evidence="12">
    <location>
        <begin position="565"/>
        <end position="761"/>
    </location>
</feature>
<organism evidence="13 14">
    <name type="scientific">Pelagomonas calceolata</name>
    <dbReference type="NCBI Taxonomy" id="35677"/>
    <lineage>
        <taxon>Eukaryota</taxon>
        <taxon>Sar</taxon>
        <taxon>Stramenopiles</taxon>
        <taxon>Ochrophyta</taxon>
        <taxon>Pelagophyceae</taxon>
        <taxon>Pelagomonadales</taxon>
        <taxon>Pelagomonadaceae</taxon>
        <taxon>Pelagomonas</taxon>
    </lineage>
</organism>
<dbReference type="GO" id="GO:0015979">
    <property type="term" value="P:photosynthesis"/>
    <property type="evidence" value="ECO:0007669"/>
    <property type="project" value="UniProtKB-UniRule"/>
</dbReference>
<dbReference type="Pfam" id="PF01078">
    <property type="entry name" value="Mg_chelatase"/>
    <property type="match status" value="1"/>
</dbReference>
<keyword evidence="11" id="KW-0732">Signal</keyword>
<dbReference type="PANTHER" id="PTHR43473:SF2">
    <property type="entry name" value="MAGNESIUM-CHELATASE SUBUNIT CHLD, CHLOROPLASTIC"/>
    <property type="match status" value="1"/>
</dbReference>
<dbReference type="InterPro" id="IPR041702">
    <property type="entry name" value="BchD/ChlD_VWA"/>
</dbReference>
<dbReference type="GO" id="GO:0016851">
    <property type="term" value="F:magnesium chelatase activity"/>
    <property type="evidence" value="ECO:0007669"/>
    <property type="project" value="UniProtKB-UniRule"/>
</dbReference>
<comment type="similarity">
    <text evidence="2 9">Belongs to the Mg-chelatase subunits D/I family.</text>
</comment>
<keyword evidence="6 9" id="KW-0067">ATP-binding</keyword>
<feature type="region of interest" description="Disordered" evidence="10">
    <location>
        <begin position="398"/>
        <end position="456"/>
    </location>
</feature>
<evidence type="ECO:0000256" key="8">
    <source>
        <dbReference type="ARBA" id="ARBA00048693"/>
    </source>
</evidence>
<dbReference type="EMBL" id="CAKKNE010000002">
    <property type="protein sequence ID" value="CAH0369086.1"/>
    <property type="molecule type" value="Genomic_DNA"/>
</dbReference>
<feature type="compositionally biased region" description="Pro residues" evidence="10">
    <location>
        <begin position="404"/>
        <end position="417"/>
    </location>
</feature>
<keyword evidence="9" id="KW-0150">Chloroplast</keyword>
<dbReference type="GO" id="GO:0005524">
    <property type="term" value="F:ATP binding"/>
    <property type="evidence" value="ECO:0007669"/>
    <property type="project" value="UniProtKB-UniRule"/>
</dbReference>
<dbReference type="SUPFAM" id="SSF53300">
    <property type="entry name" value="vWA-like"/>
    <property type="match status" value="1"/>
</dbReference>
<dbReference type="UniPathway" id="UPA00668"/>
<dbReference type="GO" id="GO:0015995">
    <property type="term" value="P:chlorophyll biosynthetic process"/>
    <property type="evidence" value="ECO:0007669"/>
    <property type="project" value="UniProtKB-UniPathway"/>
</dbReference>
<dbReference type="SMART" id="SM00327">
    <property type="entry name" value="VWA"/>
    <property type="match status" value="1"/>
</dbReference>
<feature type="signal peptide" evidence="11">
    <location>
        <begin position="1"/>
        <end position="17"/>
    </location>
</feature>
<dbReference type="Pfam" id="PF17863">
    <property type="entry name" value="AAA_lid_2"/>
    <property type="match status" value="1"/>
</dbReference>
<comment type="catalytic activity">
    <reaction evidence="8 9">
        <text>protoporphyrin IX + Mg(2+) + ATP + H2O = Mg-protoporphyrin IX + ADP + phosphate + 3 H(+)</text>
        <dbReference type="Rhea" id="RHEA:13961"/>
        <dbReference type="ChEBI" id="CHEBI:15377"/>
        <dbReference type="ChEBI" id="CHEBI:15378"/>
        <dbReference type="ChEBI" id="CHEBI:18420"/>
        <dbReference type="ChEBI" id="CHEBI:30616"/>
        <dbReference type="ChEBI" id="CHEBI:43474"/>
        <dbReference type="ChEBI" id="CHEBI:57306"/>
        <dbReference type="ChEBI" id="CHEBI:60492"/>
        <dbReference type="ChEBI" id="CHEBI:456216"/>
        <dbReference type="EC" id="6.6.1.1"/>
    </reaction>
</comment>
<dbReference type="InterPro" id="IPR036465">
    <property type="entry name" value="vWFA_dom_sf"/>
</dbReference>
<keyword evidence="9" id="KW-0934">Plastid</keyword>